<evidence type="ECO:0000259" key="8">
    <source>
        <dbReference type="PROSITE" id="PS51294"/>
    </source>
</evidence>
<dbReference type="SUPFAM" id="SSF46689">
    <property type="entry name" value="Homeodomain-like"/>
    <property type="match status" value="3"/>
</dbReference>
<evidence type="ECO:0000313" key="10">
    <source>
        <dbReference type="Proteomes" id="UP000017559"/>
    </source>
</evidence>
<evidence type="ECO:0000259" key="7">
    <source>
        <dbReference type="PROSITE" id="PS51293"/>
    </source>
</evidence>
<dbReference type="GO" id="GO:0042796">
    <property type="term" value="P:snRNA transcription by RNA polymerase III"/>
    <property type="evidence" value="ECO:0007669"/>
    <property type="project" value="TreeGrafter"/>
</dbReference>
<dbReference type="GO" id="GO:0001006">
    <property type="term" value="F:RNA polymerase III type 3 promoter sequence-specific DNA binding"/>
    <property type="evidence" value="ECO:0007669"/>
    <property type="project" value="TreeGrafter"/>
</dbReference>
<feature type="domain" description="Myb-like" evidence="6">
    <location>
        <begin position="278"/>
        <end position="328"/>
    </location>
</feature>
<feature type="domain" description="Myb-like" evidence="6">
    <location>
        <begin position="331"/>
        <end position="382"/>
    </location>
</feature>
<accession>V2XY44</accession>
<protein>
    <submittedName>
        <fullName evidence="9">Myb domain protein 4r1</fullName>
    </submittedName>
</protein>
<dbReference type="PANTHER" id="PTHR46621">
    <property type="entry name" value="SNRNA-ACTIVATING PROTEIN COMPLEX SUBUNIT 4"/>
    <property type="match status" value="1"/>
</dbReference>
<dbReference type="GO" id="GO:0000978">
    <property type="term" value="F:RNA polymerase II cis-regulatory region sequence-specific DNA binding"/>
    <property type="evidence" value="ECO:0007669"/>
    <property type="project" value="TreeGrafter"/>
</dbReference>
<dbReference type="Pfam" id="PF00249">
    <property type="entry name" value="Myb_DNA-binding"/>
    <property type="match status" value="3"/>
</dbReference>
<dbReference type="AlphaFoldDB" id="V2XY44"/>
<proteinExistence type="predicted"/>
<keyword evidence="2" id="KW-0238">DNA-binding</keyword>
<feature type="domain" description="SANT" evidence="7">
    <location>
        <begin position="339"/>
        <end position="386"/>
    </location>
</feature>
<organism evidence="9 10">
    <name type="scientific">Moniliophthora roreri (strain MCA 2997)</name>
    <name type="common">Cocoa frosty pod rot fungus</name>
    <name type="synonym">Crinipellis roreri</name>
    <dbReference type="NCBI Taxonomy" id="1381753"/>
    <lineage>
        <taxon>Eukaryota</taxon>
        <taxon>Fungi</taxon>
        <taxon>Dikarya</taxon>
        <taxon>Basidiomycota</taxon>
        <taxon>Agaricomycotina</taxon>
        <taxon>Agaricomycetes</taxon>
        <taxon>Agaricomycetidae</taxon>
        <taxon>Agaricales</taxon>
        <taxon>Marasmiineae</taxon>
        <taxon>Marasmiaceae</taxon>
        <taxon>Moniliophthora</taxon>
    </lineage>
</organism>
<dbReference type="InterPro" id="IPR017884">
    <property type="entry name" value="SANT_dom"/>
</dbReference>
<keyword evidence="10" id="KW-1185">Reference proteome</keyword>
<reference evidence="9 10" key="1">
    <citation type="journal article" date="2014" name="BMC Genomics">
        <title>Genome and secretome analysis of the hemibiotrophic fungal pathogen, Moniliophthora roreri, which causes frosty pod rot disease of cacao: mechanisms of the biotrophic and necrotrophic phases.</title>
        <authorList>
            <person name="Meinhardt L.W."/>
            <person name="Costa G.G.L."/>
            <person name="Thomazella D.P.T."/>
            <person name="Teixeira P.J.P.L."/>
            <person name="Carazzolle M.F."/>
            <person name="Schuster S.C."/>
            <person name="Carlson J.E."/>
            <person name="Guiltinan M.J."/>
            <person name="Mieczkowski P."/>
            <person name="Farmer A."/>
            <person name="Ramaraj T."/>
            <person name="Crozier J."/>
            <person name="Davis R.E."/>
            <person name="Shao J."/>
            <person name="Melnick R.L."/>
            <person name="Pereira G.A.G."/>
            <person name="Bailey B.A."/>
        </authorList>
    </citation>
    <scope>NUCLEOTIDE SEQUENCE [LARGE SCALE GENOMIC DNA]</scope>
    <source>
        <strain evidence="9 10">MCA 2997</strain>
    </source>
</reference>
<dbReference type="Proteomes" id="UP000017559">
    <property type="component" value="Unassembled WGS sequence"/>
</dbReference>
<dbReference type="InterPro" id="IPR017930">
    <property type="entry name" value="Myb_dom"/>
</dbReference>
<dbReference type="PROSITE" id="PS51293">
    <property type="entry name" value="SANT"/>
    <property type="match status" value="1"/>
</dbReference>
<dbReference type="PROSITE" id="PS50090">
    <property type="entry name" value="MYB_LIKE"/>
    <property type="match status" value="3"/>
</dbReference>
<dbReference type="CDD" id="cd00167">
    <property type="entry name" value="SANT"/>
    <property type="match status" value="3"/>
</dbReference>
<dbReference type="PANTHER" id="PTHR46621:SF1">
    <property type="entry name" value="SNRNA-ACTIVATING PROTEIN COMPLEX SUBUNIT 4"/>
    <property type="match status" value="1"/>
</dbReference>
<sequence>MSVASASDLLQQSLAANQTHQLALTKYAEKLTEELKEIDALLKAAEADQNEDDQLDHDIQIPGSITAKSPINPTDLLKSESPFYEEATKRQRYVNFINARPMKAKELDALVEAVKNEFRRLKAIEHRESRDEPVDMNGDTKDIDWRIVAEKVSDVSSIKRTPEECRVKWLGHKQPRLNHSEWKEQELARLHAIVKDRQSKGRVDWVEVARALGTNRVPIDCMKNGLQRPKHNWNDESDKKLLEAVQLYGLNNWGLCALHVSEHCSASQCQTHYIRVVDPKLTRVDWTPEEDAKLLAAVTTFGTSWVDVCAFVPGRSNDQCRERYQTALLNVTGRKGGLWSPDEDAKLLEGFNLHGNKWKLVSAHMNGTRSDTQCRTRFVKLQQKASSARESSSAASSRMPSVAPTSTPSDQVSSASTPQPGSANYVLNLYPPDPSASSAPSSQPPPRRNVKGKEKAVAPEDSGDITPSNTDVEISSTAKGKGKARPKPRPVPKRKAASESEPLTAMDVDAESPTTKPRPKPKSIPKRKADRNANGGDIAMQDPEMTGQTSSASAIAAGENPQEHMEVDPLPTPTPAVPTRKRGRPRKSELQPLPPDEGASAPLPQAPVSTPAVPAMEGRATRQSTRLSAKRAAGAP</sequence>
<comment type="caution">
    <text evidence="9">The sequence shown here is derived from an EMBL/GenBank/DDBJ whole genome shotgun (WGS) entry which is preliminary data.</text>
</comment>
<evidence type="ECO:0000259" key="6">
    <source>
        <dbReference type="PROSITE" id="PS50090"/>
    </source>
</evidence>
<evidence type="ECO:0000256" key="4">
    <source>
        <dbReference type="ARBA" id="ARBA00023242"/>
    </source>
</evidence>
<dbReference type="InterPro" id="IPR001005">
    <property type="entry name" value="SANT/Myb"/>
</dbReference>
<dbReference type="EMBL" id="AWSO01000025">
    <property type="protein sequence ID" value="ESK97460.1"/>
    <property type="molecule type" value="Genomic_DNA"/>
</dbReference>
<evidence type="ECO:0000256" key="3">
    <source>
        <dbReference type="ARBA" id="ARBA00023163"/>
    </source>
</evidence>
<feature type="compositionally biased region" description="Polar residues" evidence="5">
    <location>
        <begin position="465"/>
        <end position="477"/>
    </location>
</feature>
<dbReference type="GO" id="GO:0019185">
    <property type="term" value="C:snRNA-activating protein complex"/>
    <property type="evidence" value="ECO:0007669"/>
    <property type="project" value="TreeGrafter"/>
</dbReference>
<keyword evidence="4" id="KW-0539">Nucleus</keyword>
<feature type="region of interest" description="Disordered" evidence="5">
    <location>
        <begin position="380"/>
        <end position="636"/>
    </location>
</feature>
<gene>
    <name evidence="9" type="ORF">Moror_17639</name>
</gene>
<keyword evidence="3" id="KW-0804">Transcription</keyword>
<feature type="compositionally biased region" description="Polar residues" evidence="5">
    <location>
        <begin position="403"/>
        <end position="422"/>
    </location>
</feature>
<keyword evidence="1" id="KW-0805">Transcription regulation</keyword>
<evidence type="ECO:0000256" key="5">
    <source>
        <dbReference type="SAM" id="MobiDB-lite"/>
    </source>
</evidence>
<dbReference type="OrthoDB" id="2143914at2759"/>
<dbReference type="HOGENOM" id="CLU_430242_0_0_1"/>
<evidence type="ECO:0000256" key="2">
    <source>
        <dbReference type="ARBA" id="ARBA00023125"/>
    </source>
</evidence>
<dbReference type="PROSITE" id="PS51294">
    <property type="entry name" value="HTH_MYB"/>
    <property type="match status" value="2"/>
</dbReference>
<feature type="domain" description="Myb-like" evidence="6">
    <location>
        <begin position="230"/>
        <end position="277"/>
    </location>
</feature>
<dbReference type="Gene3D" id="1.10.10.60">
    <property type="entry name" value="Homeodomain-like"/>
    <property type="match status" value="3"/>
</dbReference>
<dbReference type="SMART" id="SM00717">
    <property type="entry name" value="SANT"/>
    <property type="match status" value="4"/>
</dbReference>
<feature type="domain" description="HTH myb-type" evidence="8">
    <location>
        <begin position="278"/>
        <end position="332"/>
    </location>
</feature>
<dbReference type="STRING" id="1381753.V2XY44"/>
<feature type="compositionally biased region" description="Basic residues" evidence="5">
    <location>
        <begin position="517"/>
        <end position="529"/>
    </location>
</feature>
<dbReference type="GO" id="GO:0042795">
    <property type="term" value="P:snRNA transcription by RNA polymerase II"/>
    <property type="evidence" value="ECO:0007669"/>
    <property type="project" value="TreeGrafter"/>
</dbReference>
<dbReference type="InterPro" id="IPR009057">
    <property type="entry name" value="Homeodomain-like_sf"/>
</dbReference>
<feature type="compositionally biased region" description="Low complexity" evidence="5">
    <location>
        <begin position="385"/>
        <end position="398"/>
    </location>
</feature>
<dbReference type="InterPro" id="IPR051575">
    <property type="entry name" value="Myb-like_DNA-bd"/>
</dbReference>
<evidence type="ECO:0000313" key="9">
    <source>
        <dbReference type="EMBL" id="ESK97460.1"/>
    </source>
</evidence>
<feature type="compositionally biased region" description="Basic residues" evidence="5">
    <location>
        <begin position="480"/>
        <end position="495"/>
    </location>
</feature>
<name>V2XY44_MONRO</name>
<feature type="domain" description="HTH myb-type" evidence="8">
    <location>
        <begin position="334"/>
        <end position="386"/>
    </location>
</feature>
<evidence type="ECO:0000256" key="1">
    <source>
        <dbReference type="ARBA" id="ARBA00023015"/>
    </source>
</evidence>
<dbReference type="KEGG" id="mrr:Moror_17639"/>